<evidence type="ECO:0000313" key="2">
    <source>
        <dbReference type="EMBL" id="MBB5349912.1"/>
    </source>
</evidence>
<dbReference type="Proteomes" id="UP000557717">
    <property type="component" value="Unassembled WGS sequence"/>
</dbReference>
<sequence length="88" mass="9688">MSMYETLHPSPRRRPLSSFAPKTTDFAPRQVPHPWNPLEIAMISAAPPPSAARRSLLANSAGGSLPLLSHGFSFLTTGNPHHFWLFDP</sequence>
<dbReference type="EMBL" id="JACHFD010000001">
    <property type="protein sequence ID" value="MBB5349912.1"/>
    <property type="molecule type" value="Genomic_DNA"/>
</dbReference>
<dbReference type="AlphaFoldDB" id="A0A840UVV3"/>
<proteinExistence type="predicted"/>
<protein>
    <submittedName>
        <fullName evidence="2">Uncharacterized protein</fullName>
    </submittedName>
</protein>
<comment type="caution">
    <text evidence="2">The sequence shown here is derived from an EMBL/GenBank/DDBJ whole genome shotgun (WGS) entry which is preliminary data.</text>
</comment>
<keyword evidence="3" id="KW-1185">Reference proteome</keyword>
<reference evidence="2 3" key="1">
    <citation type="submission" date="2020-08" db="EMBL/GenBank/DDBJ databases">
        <title>Genomic Encyclopedia of Type Strains, Phase IV (KMG-IV): sequencing the most valuable type-strain genomes for metagenomic binning, comparative biology and taxonomic classification.</title>
        <authorList>
            <person name="Goeker M."/>
        </authorList>
    </citation>
    <scope>NUCLEOTIDE SEQUENCE [LARGE SCALE GENOMIC DNA]</scope>
    <source>
        <strain evidence="2 3">YC6886</strain>
    </source>
</reference>
<organism evidence="2 3">
    <name type="scientific">Haloferula luteola</name>
    <dbReference type="NCBI Taxonomy" id="595692"/>
    <lineage>
        <taxon>Bacteria</taxon>
        <taxon>Pseudomonadati</taxon>
        <taxon>Verrucomicrobiota</taxon>
        <taxon>Verrucomicrobiia</taxon>
        <taxon>Verrucomicrobiales</taxon>
        <taxon>Verrucomicrobiaceae</taxon>
        <taxon>Haloferula</taxon>
    </lineage>
</organism>
<feature type="region of interest" description="Disordered" evidence="1">
    <location>
        <begin position="1"/>
        <end position="32"/>
    </location>
</feature>
<evidence type="ECO:0000313" key="3">
    <source>
        <dbReference type="Proteomes" id="UP000557717"/>
    </source>
</evidence>
<evidence type="ECO:0000256" key="1">
    <source>
        <dbReference type="SAM" id="MobiDB-lite"/>
    </source>
</evidence>
<gene>
    <name evidence="2" type="ORF">HNR46_000133</name>
</gene>
<name>A0A840UVV3_9BACT</name>
<accession>A0A840UVV3</accession>